<protein>
    <recommendedName>
        <fullName evidence="3">BioF2-like acetyltransferase domain-containing protein</fullName>
    </recommendedName>
</protein>
<dbReference type="InterPro" id="IPR050644">
    <property type="entry name" value="PG_Glycine_Bridge_Synth"/>
</dbReference>
<evidence type="ECO:0000313" key="1">
    <source>
        <dbReference type="EMBL" id="PIQ88746.1"/>
    </source>
</evidence>
<name>A0A2H0LWK0_9BACT</name>
<dbReference type="Proteomes" id="UP000229641">
    <property type="component" value="Unassembled WGS sequence"/>
</dbReference>
<evidence type="ECO:0000313" key="2">
    <source>
        <dbReference type="Proteomes" id="UP000229641"/>
    </source>
</evidence>
<accession>A0A2H0LWK0</accession>
<comment type="caution">
    <text evidence="1">The sequence shown here is derived from an EMBL/GenBank/DDBJ whole genome shotgun (WGS) entry which is preliminary data.</text>
</comment>
<dbReference type="InterPro" id="IPR016181">
    <property type="entry name" value="Acyl_CoA_acyltransferase"/>
</dbReference>
<gene>
    <name evidence="1" type="ORF">COV72_06700</name>
</gene>
<dbReference type="PANTHER" id="PTHR36174:SF1">
    <property type="entry name" value="LIPID II:GLYCINE GLYCYLTRANSFERASE"/>
    <property type="match status" value="1"/>
</dbReference>
<sequence length="290" mass="34639">MIIDVNDRKQWDNNTNSISEKDIFYKNNFARTQKQSRQYVYKIKNNIVIFPYSLRNDVILSFRYGGIIYRRFDRKFFDRAISGLFKYCSKNNIKRIIIRKHPFLKTVKLGNIIKKEPFVFIDLSHDIDRLHRDIITAHMKRINKALMKGLNFSESCDVEYLNIFYKFYSTMMKKNNVPCQKISYFASLFLYLKKNLKFICVKYRRELIAISIILISGRNIFMMYGGMNNTGYEKYAKYFMIYQLMLKYKKRGYSRLVLGTGVDGKNDSVYLFKKGFTDTESYIYTYGADI</sequence>
<dbReference type="EMBL" id="PCWA01000089">
    <property type="protein sequence ID" value="PIQ88746.1"/>
    <property type="molecule type" value="Genomic_DNA"/>
</dbReference>
<dbReference type="SUPFAM" id="SSF55729">
    <property type="entry name" value="Acyl-CoA N-acyltransferases (Nat)"/>
    <property type="match status" value="1"/>
</dbReference>
<dbReference type="PANTHER" id="PTHR36174">
    <property type="entry name" value="LIPID II:GLYCINE GLYCYLTRANSFERASE"/>
    <property type="match status" value="1"/>
</dbReference>
<dbReference type="AlphaFoldDB" id="A0A2H0LWK0"/>
<reference evidence="1 2" key="1">
    <citation type="submission" date="2017-09" db="EMBL/GenBank/DDBJ databases">
        <title>Depth-based differentiation of microbial function through sediment-hosted aquifers and enrichment of novel symbionts in the deep terrestrial subsurface.</title>
        <authorList>
            <person name="Probst A.J."/>
            <person name="Ladd B."/>
            <person name="Jarett J.K."/>
            <person name="Geller-Mcgrath D.E."/>
            <person name="Sieber C.M."/>
            <person name="Emerson J.B."/>
            <person name="Anantharaman K."/>
            <person name="Thomas B.C."/>
            <person name="Malmstrom R."/>
            <person name="Stieglmeier M."/>
            <person name="Klingl A."/>
            <person name="Woyke T."/>
            <person name="Ryan C.M."/>
            <person name="Banfield J.F."/>
        </authorList>
    </citation>
    <scope>NUCLEOTIDE SEQUENCE [LARGE SCALE GENOMIC DNA]</scope>
    <source>
        <strain evidence="1">CG11_big_fil_rev_8_21_14_0_20_42_13</strain>
    </source>
</reference>
<dbReference type="Gene3D" id="3.40.630.30">
    <property type="match status" value="1"/>
</dbReference>
<proteinExistence type="predicted"/>
<organism evidence="1 2">
    <name type="scientific">Candidatus Ghiorseimicrobium undicola</name>
    <dbReference type="NCBI Taxonomy" id="1974746"/>
    <lineage>
        <taxon>Bacteria</taxon>
        <taxon>Pseudomonadati</taxon>
        <taxon>Candidatus Omnitrophota</taxon>
        <taxon>Candidatus Ghiorseimicrobium</taxon>
    </lineage>
</organism>
<evidence type="ECO:0008006" key="3">
    <source>
        <dbReference type="Google" id="ProtNLM"/>
    </source>
</evidence>